<keyword evidence="2" id="KW-1185">Reference proteome</keyword>
<accession>A0A318V9T3</accession>
<name>A0A318V9T3_9GAMM</name>
<proteinExistence type="predicted"/>
<organism evidence="1 2">
    <name type="scientific">Marinomonas alcarazii</name>
    <dbReference type="NCBI Taxonomy" id="491949"/>
    <lineage>
        <taxon>Bacteria</taxon>
        <taxon>Pseudomonadati</taxon>
        <taxon>Pseudomonadota</taxon>
        <taxon>Gammaproteobacteria</taxon>
        <taxon>Oceanospirillales</taxon>
        <taxon>Oceanospirillaceae</taxon>
        <taxon>Marinomonas</taxon>
    </lineage>
</organism>
<comment type="caution">
    <text evidence="1">The sequence shown here is derived from an EMBL/GenBank/DDBJ whole genome shotgun (WGS) entry which is preliminary data.</text>
</comment>
<evidence type="ECO:0000313" key="1">
    <source>
        <dbReference type="EMBL" id="PYF84561.1"/>
    </source>
</evidence>
<evidence type="ECO:0000313" key="2">
    <source>
        <dbReference type="Proteomes" id="UP000247551"/>
    </source>
</evidence>
<protein>
    <submittedName>
        <fullName evidence="1">Uncharacterized protein</fullName>
    </submittedName>
</protein>
<sequence length="316" mass="36771">MSKIEESIIRFFDIEKQVREHINTHRYQKVLISELDNWNQICSSLDTLGDTGLALKSYFKSEYPAETGLSYIYTYGLLQALFIQQDAMNHLSEAFGVPYELSEELKDIRAVRNASIGHPTKNRVKKTTYFNHISRISMGKGGFTLARFYDEGESEFIDVDFSKIAKTQLIGINKAYISINEKLREIDIKHRAKFMEKPLADILHSTMGYMFEKVGQAIYSPSRENNSFGLSMLESIEETYNEFQGALEERNELTDYTQYDLDEYFHGIKRLKAYLTNSNANDFSEFDARIYLDYLHRNHKTFEAIALEIDESYVEE</sequence>
<gene>
    <name evidence="1" type="ORF">DFP75_101599</name>
</gene>
<dbReference type="RefSeq" id="WP_110572072.1">
    <property type="nucleotide sequence ID" value="NZ_QKLW01000001.1"/>
</dbReference>
<dbReference type="EMBL" id="QKLW01000001">
    <property type="protein sequence ID" value="PYF84561.1"/>
    <property type="molecule type" value="Genomic_DNA"/>
</dbReference>
<dbReference type="Proteomes" id="UP000247551">
    <property type="component" value="Unassembled WGS sequence"/>
</dbReference>
<reference evidence="1 2" key="1">
    <citation type="submission" date="2018-06" db="EMBL/GenBank/DDBJ databases">
        <title>Genomic Encyclopedia of Type Strains, Phase III (KMG-III): the genomes of soil and plant-associated and newly described type strains.</title>
        <authorList>
            <person name="Whitman W."/>
        </authorList>
    </citation>
    <scope>NUCLEOTIDE SEQUENCE [LARGE SCALE GENOMIC DNA]</scope>
    <source>
        <strain evidence="1 2">CECT 7730</strain>
    </source>
</reference>
<dbReference type="AlphaFoldDB" id="A0A318V9T3"/>